<sequence length="906" mass="99439">MEIPSDFDNLMVGLMELPNLYKALFPVNENSNAHVAAELVIKASENFKKEEILAAHQSDMSKFTSWLDYVDSATAKKEKLRGSIKCSQGPGKGVLLRLRESVVEIPPRPPAPLGTLRPIKLSELHLDRQHYGRVLYGTFCVKAFKMTAVLTLLEEANTGKVVKLAIYNAVASTATLGEVQAQFPQGSRVAIKEPYFKRYKDQTVGLRVNNPGDVVFLESSASAGASGDDKHCDGTEFDDKTDLDYDQLRLEGNRAFNSGDLRAAVKFYTKSIDKALSCSKSWKLESSTSGLQGAVAKIQANEKKATSSATPGSKSDNLNGPKSTSNNADNQKRKSPSKKSSKKRSKQRRGGCDRDQSQTPMSTKADVKADLKAEAALLAAYSNRSEAWLRMNKYEEAVIDAENALQIDQAHVKSMFRRGKASHCLQQYSKAIQCLQSALQLSPHDADVEKALKEAITADLQSRLGVYNLSSYYLSNFSGSPPKCADYSGPVKVQMLESKYGAGSGQRGLVTTTSVRAGDLLLVSNPLAIARSEGVEFHLIPETRRMNDASQEDLVTQLYNFARVAPRALHQLQSLYNGSKNCSQPSMDLFVPGSIFNSPKSFKNSTNILGTAPAQPDITSIRNVVQWNAFDEQGFTTGGGSGRKGLRSFCSGIWVLPSFINHSCLPNASRVHVGDAMMIYASRDLEAGEEVCLPYFDILSPLPQRREKGLAGWGFTCKCPRCKLEETLQSEIQHMTDKYSQLEEEAIPAIHQETKGGFAKKGDGFLRNTSQFLGLASEVEALLSTRKFSHLTTQKKNWVRASYAISYIVGNSSMPAFPQNSDGAAKFRFLSAVLDSLAEVFPGNSQTLITAIMVMEEVRKQHTMKSKAFKVAEEKALGICRCIYGNQKVPVLRSLMNSMQEGILEA</sequence>
<dbReference type="PANTHER" id="PTHR47643:SF2">
    <property type="entry name" value="TPR DOMAIN PROTEIN (AFU_ORTHOLOGUE AFUA_5G12710)"/>
    <property type="match status" value="1"/>
</dbReference>
<feature type="compositionally biased region" description="Polar residues" evidence="2">
    <location>
        <begin position="306"/>
        <end position="329"/>
    </location>
</feature>
<feature type="compositionally biased region" description="Basic residues" evidence="2">
    <location>
        <begin position="333"/>
        <end position="349"/>
    </location>
</feature>
<evidence type="ECO:0000313" key="5">
    <source>
        <dbReference type="EMBL" id="OAE21964.1"/>
    </source>
</evidence>
<dbReference type="EMBL" id="AP019870">
    <property type="protein sequence ID" value="BBN11184.1"/>
    <property type="molecule type" value="Genomic_DNA"/>
</dbReference>
<dbReference type="PROSITE" id="PS50005">
    <property type="entry name" value="TPR"/>
    <property type="match status" value="1"/>
</dbReference>
<dbReference type="SUPFAM" id="SSF48452">
    <property type="entry name" value="TPR-like"/>
    <property type="match status" value="1"/>
</dbReference>
<feature type="repeat" description="TPR" evidence="1">
    <location>
        <begin position="412"/>
        <end position="445"/>
    </location>
</feature>
<dbReference type="SUPFAM" id="SSF82199">
    <property type="entry name" value="SET domain"/>
    <property type="match status" value="1"/>
</dbReference>
<keyword evidence="1" id="KW-0802">TPR repeat</keyword>
<dbReference type="InterPro" id="IPR053209">
    <property type="entry name" value="Gramillin-biosynth_MTr"/>
</dbReference>
<reference evidence="4" key="2">
    <citation type="journal article" date="2019" name="Curr. Biol.">
        <title>Chromatin organization in early land plants reveals an ancestral association between H3K27me3, transposons, and constitutive heterochromatin.</title>
        <authorList>
            <person name="Montgomery S.A."/>
            <person name="Tanizawa Y."/>
            <person name="Galik B."/>
            <person name="Wang N."/>
            <person name="Ito T."/>
            <person name="Mochizuki T."/>
            <person name="Akimcheva S."/>
            <person name="Bowman J."/>
            <person name="Cognat V."/>
            <person name="Drouard L."/>
            <person name="Ekker H."/>
            <person name="Houng S."/>
            <person name="Kohchi T."/>
            <person name="Lin S."/>
            <person name="Liu L.D."/>
            <person name="Nakamura Y."/>
            <person name="Valeeva L.R."/>
            <person name="Shakirov E.V."/>
            <person name="Shippen D.E."/>
            <person name="Wei W."/>
            <person name="Yagura M."/>
            <person name="Yamaoka S."/>
            <person name="Yamato K.T."/>
            <person name="Liu C."/>
            <person name="Berger F."/>
        </authorList>
    </citation>
    <scope>NUCLEOTIDE SEQUENCE [LARGE SCALE GENOMIC DNA]</scope>
    <source>
        <strain evidence="4">Tak-1</strain>
    </source>
</reference>
<reference evidence="7" key="3">
    <citation type="journal article" date="2020" name="Curr. Biol.">
        <title>Chromatin organization in early land plants reveals an ancestral association between H3K27me3, transposons, and constitutive heterochromatin.</title>
        <authorList>
            <person name="Montgomery S.A."/>
            <person name="Tanizawa Y."/>
            <person name="Galik B."/>
            <person name="Wang N."/>
            <person name="Ito T."/>
            <person name="Mochizuki T."/>
            <person name="Akimcheva S."/>
            <person name="Bowman J.L."/>
            <person name="Cognat V."/>
            <person name="Marechal-Drouard L."/>
            <person name="Ekker H."/>
            <person name="Hong S.F."/>
            <person name="Kohchi T."/>
            <person name="Lin S.S."/>
            <person name="Liu L.D."/>
            <person name="Nakamura Y."/>
            <person name="Valeeva L.R."/>
            <person name="Shakirov E.V."/>
            <person name="Shippen D.E."/>
            <person name="Wei W.L."/>
            <person name="Yagura M."/>
            <person name="Yamaoka S."/>
            <person name="Yamato K.T."/>
            <person name="Liu C."/>
            <person name="Berger F."/>
        </authorList>
    </citation>
    <scope>NUCLEOTIDE SEQUENCE [LARGE SCALE GENOMIC DNA]</scope>
    <source>
        <strain evidence="7">Tak-1</strain>
    </source>
</reference>
<dbReference type="SMART" id="SM00317">
    <property type="entry name" value="SET"/>
    <property type="match status" value="1"/>
</dbReference>
<proteinExistence type="predicted"/>
<dbReference type="InterPro" id="IPR019734">
    <property type="entry name" value="TPR_rpt"/>
</dbReference>
<dbReference type="InterPro" id="IPR011990">
    <property type="entry name" value="TPR-like_helical_dom_sf"/>
</dbReference>
<evidence type="ECO:0000259" key="3">
    <source>
        <dbReference type="PROSITE" id="PS50280"/>
    </source>
</evidence>
<evidence type="ECO:0000256" key="1">
    <source>
        <dbReference type="PROSITE-ProRule" id="PRU00339"/>
    </source>
</evidence>
<evidence type="ECO:0000313" key="7">
    <source>
        <dbReference type="Proteomes" id="UP001162541"/>
    </source>
</evidence>
<keyword evidence="6" id="KW-1185">Reference proteome</keyword>
<dbReference type="PROSITE" id="PS50280">
    <property type="entry name" value="SET"/>
    <property type="match status" value="1"/>
</dbReference>
<dbReference type="SMART" id="SM00028">
    <property type="entry name" value="TPR"/>
    <property type="match status" value="3"/>
</dbReference>
<evidence type="ECO:0000256" key="2">
    <source>
        <dbReference type="SAM" id="MobiDB-lite"/>
    </source>
</evidence>
<reference evidence="5 6" key="1">
    <citation type="submission" date="2016-03" db="EMBL/GenBank/DDBJ databases">
        <title>Mechanisms controlling the formation of the plant cell surface in tip-growing cells are functionally conserved among land plants.</title>
        <authorList>
            <person name="Honkanen S."/>
            <person name="Jones V.A."/>
            <person name="Morieri G."/>
            <person name="Champion C."/>
            <person name="Hetherington A.J."/>
            <person name="Kelly S."/>
            <person name="Saint-Marcoux D."/>
            <person name="Proust H."/>
            <person name="Prescott H."/>
            <person name="Dolan L."/>
        </authorList>
    </citation>
    <scope>NUCLEOTIDE SEQUENCE [LARGE SCALE GENOMIC DNA]</scope>
    <source>
        <strain evidence="6">cv. Tak-1 and cv. Tak-2</strain>
        <tissue evidence="5">Whole gametophyte</tissue>
    </source>
</reference>
<dbReference type="PANTHER" id="PTHR47643">
    <property type="entry name" value="TPR DOMAIN PROTEIN (AFU_ORTHOLOGUE AFUA_5G12710)"/>
    <property type="match status" value="1"/>
</dbReference>
<feature type="region of interest" description="Disordered" evidence="2">
    <location>
        <begin position="302"/>
        <end position="366"/>
    </location>
</feature>
<protein>
    <recommendedName>
        <fullName evidence="3">SET domain-containing protein</fullName>
    </recommendedName>
</protein>
<feature type="domain" description="SET" evidence="3">
    <location>
        <begin position="491"/>
        <end position="696"/>
    </location>
</feature>
<dbReference type="Proteomes" id="UP001162541">
    <property type="component" value="Chromosome 5"/>
</dbReference>
<dbReference type="Gene3D" id="1.25.40.10">
    <property type="entry name" value="Tetratricopeptide repeat domain"/>
    <property type="match status" value="1"/>
</dbReference>
<accession>A0A176VM07</accession>
<dbReference type="InterPro" id="IPR046341">
    <property type="entry name" value="SET_dom_sf"/>
</dbReference>
<dbReference type="AlphaFoldDB" id="A0A176VM07"/>
<organism evidence="5 6">
    <name type="scientific">Marchantia polymorpha subsp. ruderalis</name>
    <dbReference type="NCBI Taxonomy" id="1480154"/>
    <lineage>
        <taxon>Eukaryota</taxon>
        <taxon>Viridiplantae</taxon>
        <taxon>Streptophyta</taxon>
        <taxon>Embryophyta</taxon>
        <taxon>Marchantiophyta</taxon>
        <taxon>Marchantiopsida</taxon>
        <taxon>Marchantiidae</taxon>
        <taxon>Marchantiales</taxon>
        <taxon>Marchantiaceae</taxon>
        <taxon>Marchantia</taxon>
    </lineage>
</organism>
<dbReference type="Proteomes" id="UP000077202">
    <property type="component" value="Unassembled WGS sequence"/>
</dbReference>
<dbReference type="Pfam" id="PF00856">
    <property type="entry name" value="SET"/>
    <property type="match status" value="1"/>
</dbReference>
<gene>
    <name evidence="5" type="ORF">AXG93_242s1490</name>
    <name evidence="4" type="ORF">Mp_5g09790</name>
</gene>
<dbReference type="EMBL" id="LVLJ01003307">
    <property type="protein sequence ID" value="OAE21964.1"/>
    <property type="molecule type" value="Genomic_DNA"/>
</dbReference>
<dbReference type="CDD" id="cd20071">
    <property type="entry name" value="SET_SMYD"/>
    <property type="match status" value="1"/>
</dbReference>
<evidence type="ECO:0000313" key="6">
    <source>
        <dbReference type="Proteomes" id="UP000077202"/>
    </source>
</evidence>
<dbReference type="InterPro" id="IPR001214">
    <property type="entry name" value="SET_dom"/>
</dbReference>
<dbReference type="Gene3D" id="2.170.270.10">
    <property type="entry name" value="SET domain"/>
    <property type="match status" value="1"/>
</dbReference>
<evidence type="ECO:0000313" key="4">
    <source>
        <dbReference type="EMBL" id="BBN11184.1"/>
    </source>
</evidence>
<name>A0A176VM07_MARPO</name>